<feature type="region of interest" description="Disordered" evidence="1">
    <location>
        <begin position="265"/>
        <end position="309"/>
    </location>
</feature>
<protein>
    <submittedName>
        <fullName evidence="4 5">Uncharacterized protein</fullName>
    </submittedName>
</protein>
<feature type="compositionally biased region" description="Basic residues" evidence="1">
    <location>
        <begin position="399"/>
        <end position="412"/>
    </location>
</feature>
<dbReference type="OrthoDB" id="6500980at2759"/>
<dbReference type="AlphaFoldDB" id="A0A834R5R4"/>
<reference evidence="4" key="2">
    <citation type="submission" date="2020-01" db="EMBL/GenBank/DDBJ databases">
        <authorList>
            <person name="Korhonen P.K.K."/>
            <person name="Guangxu M.G."/>
            <person name="Wang T.W."/>
            <person name="Stroehlein A.J.S."/>
            <person name="Young N.D."/>
            <person name="Ang C.-S.A."/>
            <person name="Fernando D.W.F."/>
            <person name="Lu H.L."/>
            <person name="Taylor S.T."/>
            <person name="Ehtesham M.E.M."/>
            <person name="Najaraj S.H.N."/>
            <person name="Harsha G.H.G."/>
            <person name="Madugundu A.M."/>
            <person name="Renuse S.R."/>
            <person name="Holt D.H."/>
            <person name="Pandey A.P."/>
            <person name="Papenfuss A.P."/>
            <person name="Gasser R.B.G."/>
            <person name="Fischer K.F."/>
        </authorList>
    </citation>
    <scope>NUCLEOTIDE SEQUENCE</scope>
    <source>
        <strain evidence="4">SSS_KF_BRIS2020</strain>
    </source>
</reference>
<reference evidence="6" key="1">
    <citation type="journal article" date="2020" name="PLoS Negl. Trop. Dis.">
        <title>High-quality nuclear genome for Sarcoptes scabiei-A critical resource for a neglected parasite.</title>
        <authorList>
            <person name="Korhonen P.K."/>
            <person name="Gasser R.B."/>
            <person name="Ma G."/>
            <person name="Wang T."/>
            <person name="Stroehlein A.J."/>
            <person name="Young N.D."/>
            <person name="Ang C.S."/>
            <person name="Fernando D.D."/>
            <person name="Lu H.C."/>
            <person name="Taylor S."/>
            <person name="Reynolds S.L."/>
            <person name="Mofiz E."/>
            <person name="Najaraj S.H."/>
            <person name="Gowda H."/>
            <person name="Madugundu A."/>
            <person name="Renuse S."/>
            <person name="Holt D."/>
            <person name="Pandey A."/>
            <person name="Papenfuss A.T."/>
            <person name="Fischer K."/>
        </authorList>
    </citation>
    <scope>NUCLEOTIDE SEQUENCE [LARGE SCALE GENOMIC DNA]</scope>
</reference>
<keyword evidence="2" id="KW-0812">Transmembrane</keyword>
<feature type="signal peptide" evidence="3">
    <location>
        <begin position="1"/>
        <end position="22"/>
    </location>
</feature>
<evidence type="ECO:0000313" key="6">
    <source>
        <dbReference type="Proteomes" id="UP000070412"/>
    </source>
</evidence>
<feature type="chain" id="PRO_5038259196" evidence="3">
    <location>
        <begin position="23"/>
        <end position="584"/>
    </location>
</feature>
<keyword evidence="3" id="KW-0732">Signal</keyword>
<proteinExistence type="predicted"/>
<feature type="region of interest" description="Disordered" evidence="1">
    <location>
        <begin position="193"/>
        <end position="212"/>
    </location>
</feature>
<sequence length="584" mass="67829">MFWFTTIILLIDFVIRFDFISAICLSSSPSSSESINRNVGIDLIPPTSSLCLNSTSSDNHWIRYEFSDRIKNQTEMIDMSRDQSDSNYYINNGGSNTNRIISETRHLPFIDSDRDKSSSSSIATSIYLYDGKKPSKFRPKHIDFDEDQIKRIAPGSIPPFASSKSDLLFPSSNFGPNRFRPYYRKIHRFHRNDRNKHHHHHHSHHHSRDYRRYRVKKPVFIPVALYSVTKKVPKRTSHNRRHRPFSTSVAMSPSNLSINRKQFVSTDTADDSDEVQDKNQYESHTAVDQNRMDHHGGYGEEDGGGQDGDYEMKKESAVYGYVRKPEIIEFKGHYYYGDGGDNLNYNSNNDGFDDGQTEEIDFGERQMLRPSDYDGDLGHYGGVGGVDGEGDHDEDDRYHNHHPHHQDRHSQHHHDVSYVPTIYETSPPYHHHHYDHHDHHHHHNEPSLSTLLLAKLKKALLVKGITAKGLLLLATIPLILTPMLSYWLTPVVIPITATVAAGRKRRRKREALAQRTKNHILSNILDRNVFDDTQTQEIDQRIRRILPYLDQAFEVVERWHQDNNDNRNPFHREKEFEDQIITMV</sequence>
<reference evidence="5" key="3">
    <citation type="submission" date="2022-06" db="UniProtKB">
        <authorList>
            <consortium name="EnsemblMetazoa"/>
        </authorList>
    </citation>
    <scope>IDENTIFICATION</scope>
</reference>
<keyword evidence="2" id="KW-1133">Transmembrane helix</keyword>
<evidence type="ECO:0000256" key="1">
    <source>
        <dbReference type="SAM" id="MobiDB-lite"/>
    </source>
</evidence>
<evidence type="ECO:0000313" key="5">
    <source>
        <dbReference type="EnsemblMetazoa" id="KAF7489517.1"/>
    </source>
</evidence>
<name>A0A834R5R4_SARSC</name>
<dbReference type="EMBL" id="WVUK01000064">
    <property type="protein sequence ID" value="KAF7489517.1"/>
    <property type="molecule type" value="Genomic_DNA"/>
</dbReference>
<dbReference type="EnsemblMetazoa" id="SSS_6637s_mrna">
    <property type="protein sequence ID" value="KAF7489517.1"/>
    <property type="gene ID" value="SSS_6637"/>
</dbReference>
<keyword evidence="2" id="KW-0472">Membrane</keyword>
<dbReference type="Proteomes" id="UP000070412">
    <property type="component" value="Unassembled WGS sequence"/>
</dbReference>
<evidence type="ECO:0000256" key="2">
    <source>
        <dbReference type="SAM" id="Phobius"/>
    </source>
</evidence>
<keyword evidence="6" id="KW-1185">Reference proteome</keyword>
<evidence type="ECO:0000313" key="4">
    <source>
        <dbReference type="EMBL" id="KAF7489517.1"/>
    </source>
</evidence>
<feature type="compositionally biased region" description="Basic residues" evidence="1">
    <location>
        <begin position="232"/>
        <end position="244"/>
    </location>
</feature>
<gene>
    <name evidence="4" type="ORF">SSS_6637</name>
</gene>
<organism evidence="4">
    <name type="scientific">Sarcoptes scabiei</name>
    <name type="common">Itch mite</name>
    <name type="synonym">Acarus scabiei</name>
    <dbReference type="NCBI Taxonomy" id="52283"/>
    <lineage>
        <taxon>Eukaryota</taxon>
        <taxon>Metazoa</taxon>
        <taxon>Ecdysozoa</taxon>
        <taxon>Arthropoda</taxon>
        <taxon>Chelicerata</taxon>
        <taxon>Arachnida</taxon>
        <taxon>Acari</taxon>
        <taxon>Acariformes</taxon>
        <taxon>Sarcoptiformes</taxon>
        <taxon>Astigmata</taxon>
        <taxon>Psoroptidia</taxon>
        <taxon>Sarcoptoidea</taxon>
        <taxon>Sarcoptidae</taxon>
        <taxon>Sarcoptinae</taxon>
        <taxon>Sarcoptes</taxon>
    </lineage>
</organism>
<accession>A0A834R5R4</accession>
<evidence type="ECO:0000256" key="3">
    <source>
        <dbReference type="SAM" id="SignalP"/>
    </source>
</evidence>
<feature type="region of interest" description="Disordered" evidence="1">
    <location>
        <begin position="385"/>
        <end position="414"/>
    </location>
</feature>
<feature type="region of interest" description="Disordered" evidence="1">
    <location>
        <begin position="232"/>
        <end position="251"/>
    </location>
</feature>
<feature type="transmembrane region" description="Helical" evidence="2">
    <location>
        <begin position="486"/>
        <end position="502"/>
    </location>
</feature>